<dbReference type="InParanoid" id="A0A1Y2EVN4"/>
<dbReference type="OrthoDB" id="3184970at2759"/>
<dbReference type="InterPro" id="IPR011333">
    <property type="entry name" value="SKP1/BTB/POZ_sf"/>
</dbReference>
<dbReference type="SUPFAM" id="SSF54695">
    <property type="entry name" value="POZ domain"/>
    <property type="match status" value="1"/>
</dbReference>
<reference evidence="2 3" key="1">
    <citation type="submission" date="2016-07" db="EMBL/GenBank/DDBJ databases">
        <title>Pervasive Adenine N6-methylation of Active Genes in Fungi.</title>
        <authorList>
            <consortium name="DOE Joint Genome Institute"/>
            <person name="Mondo S.J."/>
            <person name="Dannebaum R.O."/>
            <person name="Kuo R.C."/>
            <person name="Labutti K."/>
            <person name="Haridas S."/>
            <person name="Kuo A."/>
            <person name="Salamov A."/>
            <person name="Ahrendt S.R."/>
            <person name="Lipzen A."/>
            <person name="Sullivan W."/>
            <person name="Andreopoulos W.B."/>
            <person name="Clum A."/>
            <person name="Lindquist E."/>
            <person name="Daum C."/>
            <person name="Ramamoorthy G.K."/>
            <person name="Gryganskyi A."/>
            <person name="Culley D."/>
            <person name="Magnuson J.K."/>
            <person name="James T.Y."/>
            <person name="O'Malley M.A."/>
            <person name="Stajich J.E."/>
            <person name="Spatafora J.W."/>
            <person name="Visel A."/>
            <person name="Grigoriev I.V."/>
        </authorList>
    </citation>
    <scope>NUCLEOTIDE SEQUENCE [LARGE SCALE GENOMIC DNA]</scope>
    <source>
        <strain evidence="2 3">62-1032</strain>
    </source>
</reference>
<keyword evidence="3" id="KW-1185">Reference proteome</keyword>
<comment type="caution">
    <text evidence="2">The sequence shown here is derived from an EMBL/GenBank/DDBJ whole genome shotgun (WGS) entry which is preliminary data.</text>
</comment>
<proteinExistence type="predicted"/>
<dbReference type="Gene3D" id="3.30.710.10">
    <property type="entry name" value="Potassium Channel Kv1.1, Chain A"/>
    <property type="match status" value="1"/>
</dbReference>
<gene>
    <name evidence="2" type="ORF">BCR35DRAFT_333123</name>
</gene>
<name>A0A1Y2EVN4_9BASI</name>
<protein>
    <recommendedName>
        <fullName evidence="1">BTB domain-containing protein</fullName>
    </recommendedName>
</protein>
<evidence type="ECO:0000313" key="3">
    <source>
        <dbReference type="Proteomes" id="UP000193467"/>
    </source>
</evidence>
<feature type="domain" description="BTB" evidence="1">
    <location>
        <begin position="19"/>
        <end position="80"/>
    </location>
</feature>
<dbReference type="Proteomes" id="UP000193467">
    <property type="component" value="Unassembled WGS sequence"/>
</dbReference>
<dbReference type="EMBL" id="MCGR01000038">
    <property type="protein sequence ID" value="ORY75324.1"/>
    <property type="molecule type" value="Genomic_DNA"/>
</dbReference>
<accession>A0A1Y2EVN4</accession>
<organism evidence="2 3">
    <name type="scientific">Leucosporidium creatinivorum</name>
    <dbReference type="NCBI Taxonomy" id="106004"/>
    <lineage>
        <taxon>Eukaryota</taxon>
        <taxon>Fungi</taxon>
        <taxon>Dikarya</taxon>
        <taxon>Basidiomycota</taxon>
        <taxon>Pucciniomycotina</taxon>
        <taxon>Microbotryomycetes</taxon>
        <taxon>Leucosporidiales</taxon>
        <taxon>Leucosporidium</taxon>
    </lineage>
</organism>
<dbReference type="PROSITE" id="PS50097">
    <property type="entry name" value="BTB"/>
    <property type="match status" value="1"/>
</dbReference>
<dbReference type="InterPro" id="IPR000210">
    <property type="entry name" value="BTB/POZ_dom"/>
</dbReference>
<dbReference type="AlphaFoldDB" id="A0A1Y2EVN4"/>
<dbReference type="Pfam" id="PF00651">
    <property type="entry name" value="BTB"/>
    <property type="match status" value="1"/>
</dbReference>
<evidence type="ECO:0000313" key="2">
    <source>
        <dbReference type="EMBL" id="ORY75324.1"/>
    </source>
</evidence>
<sequence>MTTNGSVNFSLNFTGDPITDLFLVSTDAVHFAVHRKILEASSSILKHAFEDGQLYEDDQTPRIYLAESKDVVETLLTYCYPFLMPRLELSFPESWDNIIRPAHKYQVGPALEAINAALRLKTESPSIAEHDLQAVVFASQCGFHDLEVSATRRLLDEEPSTEEILCWIKRIEAHSPVEVQPKVILLLHQHQERAQLLRTRLGQRLASSLTNFNHAPPDASHLCDCTFVGSIWKLWEQSRNFNSVSQLEGFVKRANAELESLEGIANGRQKESLKEAGKVFKELLEGVRELSEALVGA</sequence>
<evidence type="ECO:0000259" key="1">
    <source>
        <dbReference type="PROSITE" id="PS50097"/>
    </source>
</evidence>